<dbReference type="Pfam" id="PF18143">
    <property type="entry name" value="HAD_SAK_2"/>
    <property type="match status" value="1"/>
</dbReference>
<evidence type="ECO:0000313" key="1">
    <source>
        <dbReference type="EMBL" id="WNR46858.1"/>
    </source>
</evidence>
<dbReference type="Proteomes" id="UP001304650">
    <property type="component" value="Chromosome"/>
</dbReference>
<name>A0AA96LVH9_9BACL</name>
<dbReference type="SUPFAM" id="SSF56784">
    <property type="entry name" value="HAD-like"/>
    <property type="match status" value="1"/>
</dbReference>
<reference evidence="1" key="1">
    <citation type="submission" date="2022-02" db="EMBL/GenBank/DDBJ databases">
        <title>Paenibacillus sp. MBLB1832 Whole Genome Shotgun Sequencing.</title>
        <authorList>
            <person name="Hwang C.Y."/>
            <person name="Cho E.-S."/>
            <person name="Seo M.-J."/>
        </authorList>
    </citation>
    <scope>NUCLEOTIDE SEQUENCE</scope>
    <source>
        <strain evidence="1">MBLB1832</strain>
    </source>
</reference>
<dbReference type="AlphaFoldDB" id="A0AA96LVH9"/>
<dbReference type="KEGG" id="proo:MJB10_12450"/>
<proteinExistence type="predicted"/>
<dbReference type="RefSeq" id="WP_314805274.1">
    <property type="nucleotide sequence ID" value="NZ_CP130319.1"/>
</dbReference>
<organism evidence="1 2">
    <name type="scientific">Paenibacillus roseopurpureus</name>
    <dbReference type="NCBI Taxonomy" id="2918901"/>
    <lineage>
        <taxon>Bacteria</taxon>
        <taxon>Bacillati</taxon>
        <taxon>Bacillota</taxon>
        <taxon>Bacilli</taxon>
        <taxon>Bacillales</taxon>
        <taxon>Paenibacillaceae</taxon>
        <taxon>Paenibacillus</taxon>
    </lineage>
</organism>
<evidence type="ECO:0000313" key="2">
    <source>
        <dbReference type="Proteomes" id="UP001304650"/>
    </source>
</evidence>
<dbReference type="InterPro" id="IPR036412">
    <property type="entry name" value="HAD-like_sf"/>
</dbReference>
<dbReference type="EMBL" id="CP130319">
    <property type="protein sequence ID" value="WNR46858.1"/>
    <property type="molecule type" value="Genomic_DNA"/>
</dbReference>
<dbReference type="InterPro" id="IPR023214">
    <property type="entry name" value="HAD_sf"/>
</dbReference>
<dbReference type="Gene3D" id="3.40.50.1000">
    <property type="entry name" value="HAD superfamily/HAD-like"/>
    <property type="match status" value="1"/>
</dbReference>
<gene>
    <name evidence="1" type="ORF">MJB10_12450</name>
</gene>
<keyword evidence="2" id="KW-1185">Reference proteome</keyword>
<accession>A0AA96LVH9</accession>
<sequence>MKIIFLDIDGVLVTTNSLIPSDKYFGNKFDPISVRYLIDILDATDAKIVISSSWREGRTLVQLQSIFKANGIDDCIIGLTPSFNGETIRGKEIKAFLDTSRDVECFVIIDDEEKMGELEPFLVETDFRTGITEDIKNEVIRRLTMQTGLS</sequence>
<protein>
    <submittedName>
        <fullName evidence="1">HAD domain-containing protein</fullName>
    </submittedName>
</protein>